<accession>A0A392NXX6</accession>
<protein>
    <recommendedName>
        <fullName evidence="3">Cullin-like protein</fullName>
    </recommendedName>
</protein>
<keyword evidence="2" id="KW-1185">Reference proteome</keyword>
<evidence type="ECO:0008006" key="3">
    <source>
        <dbReference type="Google" id="ProtNLM"/>
    </source>
</evidence>
<dbReference type="EMBL" id="LXQA010056004">
    <property type="protein sequence ID" value="MCI04627.1"/>
    <property type="molecule type" value="Genomic_DNA"/>
</dbReference>
<organism evidence="1 2">
    <name type="scientific">Trifolium medium</name>
    <dbReference type="NCBI Taxonomy" id="97028"/>
    <lineage>
        <taxon>Eukaryota</taxon>
        <taxon>Viridiplantae</taxon>
        <taxon>Streptophyta</taxon>
        <taxon>Embryophyta</taxon>
        <taxon>Tracheophyta</taxon>
        <taxon>Spermatophyta</taxon>
        <taxon>Magnoliopsida</taxon>
        <taxon>eudicotyledons</taxon>
        <taxon>Gunneridae</taxon>
        <taxon>Pentapetalae</taxon>
        <taxon>rosids</taxon>
        <taxon>fabids</taxon>
        <taxon>Fabales</taxon>
        <taxon>Fabaceae</taxon>
        <taxon>Papilionoideae</taxon>
        <taxon>50 kb inversion clade</taxon>
        <taxon>NPAAA clade</taxon>
        <taxon>Hologalegina</taxon>
        <taxon>IRL clade</taxon>
        <taxon>Trifolieae</taxon>
        <taxon>Trifolium</taxon>
    </lineage>
</organism>
<gene>
    <name evidence="1" type="ORF">A2U01_0025674</name>
</gene>
<comment type="caution">
    <text evidence="1">The sequence shown here is derived from an EMBL/GenBank/DDBJ whole genome shotgun (WGS) entry which is preliminary data.</text>
</comment>
<proteinExistence type="predicted"/>
<dbReference type="AlphaFoldDB" id="A0A392NXX6"/>
<dbReference type="Proteomes" id="UP000265520">
    <property type="component" value="Unassembled WGS sequence"/>
</dbReference>
<feature type="non-terminal residue" evidence="1">
    <location>
        <position position="272"/>
    </location>
</feature>
<sequence length="272" mass="31273">MASSSTPVVQNPNNPLNLSPIATVGNTLIYTGDVMQFNIGLLKLRPEKMVDFESLKVNGFDVEELSTNQGWKRYFEMLNGPIYTNMVKEFWMKARVYDNVASRTEEEQLIKKDPSLKGKSREEMGLSTFTGTVIKYVLAGLDITISRAHFAKLLDLKDQGKRISDYKSEIYYRQSIKKELGGGTDTISWEHQHLLYFLKSGKKINLVDLLFENLCQAIRESNFRNITTLVYPKLLSELFFQTKLVKILMKAYPELVEEERAQKLDASFLTRM</sequence>
<evidence type="ECO:0000313" key="2">
    <source>
        <dbReference type="Proteomes" id="UP000265520"/>
    </source>
</evidence>
<evidence type="ECO:0000313" key="1">
    <source>
        <dbReference type="EMBL" id="MCI04627.1"/>
    </source>
</evidence>
<name>A0A392NXX6_9FABA</name>
<reference evidence="1 2" key="1">
    <citation type="journal article" date="2018" name="Front. Plant Sci.">
        <title>Red Clover (Trifolium pratense) and Zigzag Clover (T. medium) - A Picture of Genomic Similarities and Differences.</title>
        <authorList>
            <person name="Dluhosova J."/>
            <person name="Istvanek J."/>
            <person name="Nedelnik J."/>
            <person name="Repkova J."/>
        </authorList>
    </citation>
    <scope>NUCLEOTIDE SEQUENCE [LARGE SCALE GENOMIC DNA]</scope>
    <source>
        <strain evidence="2">cv. 10/8</strain>
        <tissue evidence="1">Leaf</tissue>
    </source>
</reference>